<dbReference type="FunFam" id="3.90.400.10:FF:000002">
    <property type="entry name" value="Sucrose isomerase"/>
    <property type="match status" value="1"/>
</dbReference>
<dbReference type="InterPro" id="IPR017853">
    <property type="entry name" value="GH"/>
</dbReference>
<dbReference type="PANTHER" id="PTHR10357:SF179">
    <property type="entry name" value="NEUTRAL AND BASIC AMINO ACID TRANSPORT PROTEIN RBAT"/>
    <property type="match status" value="1"/>
</dbReference>
<dbReference type="AlphaFoldDB" id="A0A1E3KZ20"/>
<dbReference type="Pfam" id="PF00128">
    <property type="entry name" value="Alpha-amylase"/>
    <property type="match status" value="1"/>
</dbReference>
<protein>
    <submittedName>
        <fullName evidence="5">Alpha-glucosidase</fullName>
        <ecNumber evidence="5">3.2.1.20</ecNumber>
    </submittedName>
</protein>
<name>A0A1E3KZ20_9BACL</name>
<dbReference type="InterPro" id="IPR013780">
    <property type="entry name" value="Glyco_hydro_b"/>
</dbReference>
<dbReference type="STRING" id="1886670.PTI45_03891"/>
<dbReference type="GO" id="GO:0004556">
    <property type="term" value="F:alpha-amylase activity"/>
    <property type="evidence" value="ECO:0007669"/>
    <property type="project" value="TreeGrafter"/>
</dbReference>
<proteinExistence type="inferred from homology"/>
<accession>A0A1E3KZ20</accession>
<evidence type="ECO:0000256" key="1">
    <source>
        <dbReference type="ARBA" id="ARBA00008061"/>
    </source>
</evidence>
<keyword evidence="6" id="KW-1185">Reference proteome</keyword>
<dbReference type="EC" id="3.2.1.20" evidence="5"/>
<evidence type="ECO:0000313" key="6">
    <source>
        <dbReference type="Proteomes" id="UP000094578"/>
    </source>
</evidence>
<organism evidence="5 6">
    <name type="scientific">Paenibacillus nuruki</name>
    <dbReference type="NCBI Taxonomy" id="1886670"/>
    <lineage>
        <taxon>Bacteria</taxon>
        <taxon>Bacillati</taxon>
        <taxon>Bacillota</taxon>
        <taxon>Bacilli</taxon>
        <taxon>Bacillales</taxon>
        <taxon>Paenibacillaceae</taxon>
        <taxon>Paenibacillus</taxon>
    </lineage>
</organism>
<dbReference type="SUPFAM" id="SSF51445">
    <property type="entry name" value="(Trans)glycosidases"/>
    <property type="match status" value="1"/>
</dbReference>
<dbReference type="CDD" id="cd11333">
    <property type="entry name" value="AmyAc_SI_OligoGlu_DGase"/>
    <property type="match status" value="1"/>
</dbReference>
<keyword evidence="2 5" id="KW-0378">Hydrolase</keyword>
<dbReference type="RefSeq" id="WP_069329236.1">
    <property type="nucleotide sequence ID" value="NZ_MDER01000075.1"/>
</dbReference>
<comment type="similarity">
    <text evidence="1">Belongs to the glycosyl hydrolase 13 family.</text>
</comment>
<keyword evidence="3 5" id="KW-0326">Glycosidase</keyword>
<dbReference type="PATRIC" id="fig|1886670.3.peg.3919"/>
<evidence type="ECO:0000256" key="2">
    <source>
        <dbReference type="ARBA" id="ARBA00022801"/>
    </source>
</evidence>
<dbReference type="InterPro" id="IPR006047">
    <property type="entry name" value="GH13_cat_dom"/>
</dbReference>
<reference evidence="5 6" key="1">
    <citation type="submission" date="2016-08" db="EMBL/GenBank/DDBJ databases">
        <title>Genome sequencing of Paenibacillus sp. TI45-13ar, isolated from Korean traditional nuruk.</title>
        <authorList>
            <person name="Kim S.-J."/>
        </authorList>
    </citation>
    <scope>NUCLEOTIDE SEQUENCE [LARGE SCALE GENOMIC DNA]</scope>
    <source>
        <strain evidence="5 6">TI45-13ar</strain>
    </source>
</reference>
<dbReference type="GO" id="GO:0009313">
    <property type="term" value="P:oligosaccharide catabolic process"/>
    <property type="evidence" value="ECO:0007669"/>
    <property type="project" value="TreeGrafter"/>
</dbReference>
<dbReference type="EMBL" id="MDER01000075">
    <property type="protein sequence ID" value="ODP26789.1"/>
    <property type="molecule type" value="Genomic_DNA"/>
</dbReference>
<gene>
    <name evidence="5" type="ORF">PTI45_03891</name>
</gene>
<dbReference type="Gene3D" id="3.90.400.10">
    <property type="entry name" value="Oligo-1,6-glucosidase, Domain 2"/>
    <property type="match status" value="1"/>
</dbReference>
<dbReference type="GO" id="GO:0004558">
    <property type="term" value="F:alpha-1,4-glucosidase activity"/>
    <property type="evidence" value="ECO:0007669"/>
    <property type="project" value="UniProtKB-EC"/>
</dbReference>
<feature type="domain" description="Glycosyl hydrolase family 13 catalytic" evidence="4">
    <location>
        <begin position="13"/>
        <end position="419"/>
    </location>
</feature>
<dbReference type="FunFam" id="3.20.20.80:FF:000064">
    <property type="entry name" value="Oligo-1,6-glucosidase"/>
    <property type="match status" value="1"/>
</dbReference>
<dbReference type="Gene3D" id="3.20.20.80">
    <property type="entry name" value="Glycosidases"/>
    <property type="match status" value="1"/>
</dbReference>
<dbReference type="Proteomes" id="UP000094578">
    <property type="component" value="Unassembled WGS sequence"/>
</dbReference>
<dbReference type="PANTHER" id="PTHR10357">
    <property type="entry name" value="ALPHA-AMYLASE FAMILY MEMBER"/>
    <property type="match status" value="1"/>
</dbReference>
<evidence type="ECO:0000313" key="5">
    <source>
        <dbReference type="EMBL" id="ODP26789.1"/>
    </source>
</evidence>
<evidence type="ECO:0000259" key="4">
    <source>
        <dbReference type="SMART" id="SM00642"/>
    </source>
</evidence>
<dbReference type="SUPFAM" id="SSF51011">
    <property type="entry name" value="Glycosyl hydrolase domain"/>
    <property type="match status" value="1"/>
</dbReference>
<dbReference type="SMART" id="SM00642">
    <property type="entry name" value="Aamy"/>
    <property type="match status" value="1"/>
</dbReference>
<dbReference type="Gene3D" id="2.60.40.1180">
    <property type="entry name" value="Golgi alpha-mannosidase II"/>
    <property type="match status" value="1"/>
</dbReference>
<dbReference type="InterPro" id="IPR045857">
    <property type="entry name" value="O16G_dom_2"/>
</dbReference>
<comment type="caution">
    <text evidence="5">The sequence shown here is derived from an EMBL/GenBank/DDBJ whole genome shotgun (WGS) entry which is preliminary data.</text>
</comment>
<sequence length="574" mass="67977">MENKTARESVIYQIYPPSFMDSNNDGWGDLNGIATRIPYLHQLGIDTIWLGPVYDSPMIDNGYDIRDYYKIDPKYGTMEQFESLLEQLHHIDMKLIMDLVINHTSDEHPWFEQSRSAKDNPYRDYYIWRPAKSDGTEPNNWRSFQNESAWTYDEQTDEYYLHLFDRKQPDLNWEHPPLRQEIYKMIRWWLDKGIDGFRLDAINMISKHPDLPDASEDDPHPIGQKYYKNGPRIHEFLQELNRETFAHYPHILTIGEAPSLTMEQVLEYTLPDRKELNMVLAMDMMRLGKDPHDPWRSADWSVSQLKESVAKWYEHVFARGEYGVYLSTHDHPRMIPDVVGHHEHNMTAAKLIATFLHLIPGVPLVYQGEELGLPNTTYDRIEDYRDQGTVHYYEEAVANGQSAEKVLSGIHKRSRDGSRSPMLWDHQHHNFGFSPDEHVEPWIPFPEKRGLKGYSVSEQEEQRGSVLSYYRHLIAMRKQFPIMSHGSFTMLLKDHSEVFAFIREWQSQRWLILLNFADIEAEIDWTQEYRVFPTSMVKILGNYPHTAHPPHLEEEQYIEDLQYLRPYEVLIYRM</sequence>
<evidence type="ECO:0000256" key="3">
    <source>
        <dbReference type="ARBA" id="ARBA00023295"/>
    </source>
</evidence>